<feature type="chain" id="PRO_5037118161" evidence="1">
    <location>
        <begin position="24"/>
        <end position="276"/>
    </location>
</feature>
<feature type="signal peptide" evidence="1">
    <location>
        <begin position="1"/>
        <end position="23"/>
    </location>
</feature>
<accession>A0A948TAF5</accession>
<dbReference type="Pfam" id="PF00756">
    <property type="entry name" value="Esterase"/>
    <property type="match status" value="1"/>
</dbReference>
<name>A0A948TAF5_9BACT</name>
<comment type="caution">
    <text evidence="2">The sequence shown here is derived from an EMBL/GenBank/DDBJ whole genome shotgun (WGS) entry which is preliminary data.</text>
</comment>
<evidence type="ECO:0000313" key="3">
    <source>
        <dbReference type="Proteomes" id="UP000783796"/>
    </source>
</evidence>
<evidence type="ECO:0000256" key="1">
    <source>
        <dbReference type="SAM" id="SignalP"/>
    </source>
</evidence>
<protein>
    <submittedName>
        <fullName evidence="2">Esterase family protein</fullName>
    </submittedName>
</protein>
<reference evidence="2" key="1">
    <citation type="journal article" date="2021" name="PeerJ">
        <title>Extensive microbial diversity within the chicken gut microbiome revealed by metagenomics and culture.</title>
        <authorList>
            <person name="Gilroy R."/>
            <person name="Ravi A."/>
            <person name="Getino M."/>
            <person name="Pursley I."/>
            <person name="Horton D.L."/>
            <person name="Alikhan N.F."/>
            <person name="Baker D."/>
            <person name="Gharbi K."/>
            <person name="Hall N."/>
            <person name="Watson M."/>
            <person name="Adriaenssens E.M."/>
            <person name="Foster-Nyarko E."/>
            <person name="Jarju S."/>
            <person name="Secka A."/>
            <person name="Antonio M."/>
            <person name="Oren A."/>
            <person name="Chaudhuri R.R."/>
            <person name="La Ragione R."/>
            <person name="Hildebrand F."/>
            <person name="Pallen M.J."/>
        </authorList>
    </citation>
    <scope>NUCLEOTIDE SEQUENCE</scope>
    <source>
        <strain evidence="2">G4-2901</strain>
    </source>
</reference>
<dbReference type="InterPro" id="IPR000801">
    <property type="entry name" value="Esterase-like"/>
</dbReference>
<organism evidence="2 3">
    <name type="scientific">Candidatus Phocaeicola faecigallinarum</name>
    <dbReference type="NCBI Taxonomy" id="2838732"/>
    <lineage>
        <taxon>Bacteria</taxon>
        <taxon>Pseudomonadati</taxon>
        <taxon>Bacteroidota</taxon>
        <taxon>Bacteroidia</taxon>
        <taxon>Bacteroidales</taxon>
        <taxon>Bacteroidaceae</taxon>
        <taxon>Phocaeicola</taxon>
    </lineage>
</organism>
<dbReference type="AlphaFoldDB" id="A0A948TAF5"/>
<dbReference type="Gene3D" id="3.40.50.1820">
    <property type="entry name" value="alpha/beta hydrolase"/>
    <property type="match status" value="1"/>
</dbReference>
<keyword evidence="1" id="KW-0732">Signal</keyword>
<dbReference type="InterPro" id="IPR029058">
    <property type="entry name" value="AB_hydrolase_fold"/>
</dbReference>
<dbReference type="SUPFAM" id="SSF53474">
    <property type="entry name" value="alpha/beta-Hydrolases"/>
    <property type="match status" value="1"/>
</dbReference>
<proteinExistence type="predicted"/>
<dbReference type="PANTHER" id="PTHR48098">
    <property type="entry name" value="ENTEROCHELIN ESTERASE-RELATED"/>
    <property type="match status" value="1"/>
</dbReference>
<evidence type="ECO:0000313" key="2">
    <source>
        <dbReference type="EMBL" id="MBU3837349.1"/>
    </source>
</evidence>
<dbReference type="PANTHER" id="PTHR48098:SF1">
    <property type="entry name" value="DIACYLGLYCEROL ACYLTRANSFERASE_MYCOLYLTRANSFERASE AG85A"/>
    <property type="match status" value="1"/>
</dbReference>
<sequence>MINKIFKTLLVFVALTVTATSYASRVDTLMVKSKKMDREIEVIVVVPEQAINNQKCPALYLLHGYGGDARTWLNIKPELKDMADRDGAFIVCPDGENSWYWDSPTNPKSQFETFVAKELVEYIDANYNTIKDRNGRAITGFSMGGHGGLWLSIRHKDTFGAGGATSGGVDIRPFPNNWEMKKQLGEMSSNMDVWNNHTVINQLDKLKNGDLAIIFDCGSGDFFFNVNNNLHAELLKRGIDHDYISRPGVHDGKYWNNSIEYQWHYFCKFFKGYRGK</sequence>
<dbReference type="GO" id="GO:0016747">
    <property type="term" value="F:acyltransferase activity, transferring groups other than amino-acyl groups"/>
    <property type="evidence" value="ECO:0007669"/>
    <property type="project" value="TreeGrafter"/>
</dbReference>
<gene>
    <name evidence="2" type="ORF">H9777_03325</name>
</gene>
<dbReference type="EMBL" id="JAHLFW010000035">
    <property type="protein sequence ID" value="MBU3837349.1"/>
    <property type="molecule type" value="Genomic_DNA"/>
</dbReference>
<reference evidence="2" key="2">
    <citation type="submission" date="2021-04" db="EMBL/GenBank/DDBJ databases">
        <authorList>
            <person name="Gilroy R."/>
        </authorList>
    </citation>
    <scope>NUCLEOTIDE SEQUENCE</scope>
    <source>
        <strain evidence="2">G4-2901</strain>
    </source>
</reference>
<dbReference type="Proteomes" id="UP000783796">
    <property type="component" value="Unassembled WGS sequence"/>
</dbReference>
<dbReference type="InterPro" id="IPR050583">
    <property type="entry name" value="Mycobacterial_A85_antigen"/>
</dbReference>